<name>A0A5D2HPH2_GOSDA</name>
<gene>
    <name evidence="2" type="ORF">ES288_A01G233700v1</name>
</gene>
<evidence type="ECO:0000313" key="2">
    <source>
        <dbReference type="EMBL" id="TYH32204.1"/>
    </source>
</evidence>
<reference evidence="2 3" key="1">
    <citation type="submission" date="2019-06" db="EMBL/GenBank/DDBJ databases">
        <title>WGS assembly of Gossypium darwinii.</title>
        <authorList>
            <person name="Chen Z.J."/>
            <person name="Sreedasyam A."/>
            <person name="Ando A."/>
            <person name="Song Q."/>
            <person name="De L."/>
            <person name="Hulse-Kemp A."/>
            <person name="Ding M."/>
            <person name="Ye W."/>
            <person name="Kirkbride R."/>
            <person name="Jenkins J."/>
            <person name="Plott C."/>
            <person name="Lovell J."/>
            <person name="Lin Y.-M."/>
            <person name="Vaughn R."/>
            <person name="Liu B."/>
            <person name="Li W."/>
            <person name="Simpson S."/>
            <person name="Scheffler B."/>
            <person name="Saski C."/>
            <person name="Grover C."/>
            <person name="Hu G."/>
            <person name="Conover J."/>
            <person name="Carlson J."/>
            <person name="Shu S."/>
            <person name="Boston L."/>
            <person name="Williams M."/>
            <person name="Peterson D."/>
            <person name="Mcgee K."/>
            <person name="Jones D."/>
            <person name="Wendel J."/>
            <person name="Stelly D."/>
            <person name="Grimwood J."/>
            <person name="Schmutz J."/>
        </authorList>
    </citation>
    <scope>NUCLEOTIDE SEQUENCE [LARGE SCALE GENOMIC DNA]</scope>
    <source>
        <strain evidence="2">1808015.09</strain>
    </source>
</reference>
<feature type="chain" id="PRO_5022954265" description="Secreted protein" evidence="1">
    <location>
        <begin position="30"/>
        <end position="70"/>
    </location>
</feature>
<protein>
    <recommendedName>
        <fullName evidence="4">Secreted protein</fullName>
    </recommendedName>
</protein>
<sequence>MLRNTSLQVMTFICFQLFLCNHMSKDVFCLWDVVKAQFLKEMLHILNISYYCSNNRFISVCTLAFFDNSS</sequence>
<accession>A0A5D2HPH2</accession>
<evidence type="ECO:0000256" key="1">
    <source>
        <dbReference type="SAM" id="SignalP"/>
    </source>
</evidence>
<dbReference type="EMBL" id="CM017688">
    <property type="protein sequence ID" value="TYH32204.1"/>
    <property type="molecule type" value="Genomic_DNA"/>
</dbReference>
<keyword evidence="3" id="KW-1185">Reference proteome</keyword>
<keyword evidence="1" id="KW-0732">Signal</keyword>
<dbReference type="AlphaFoldDB" id="A0A5D2HPH2"/>
<feature type="signal peptide" evidence="1">
    <location>
        <begin position="1"/>
        <end position="29"/>
    </location>
</feature>
<evidence type="ECO:0000313" key="3">
    <source>
        <dbReference type="Proteomes" id="UP000323506"/>
    </source>
</evidence>
<proteinExistence type="predicted"/>
<evidence type="ECO:0008006" key="4">
    <source>
        <dbReference type="Google" id="ProtNLM"/>
    </source>
</evidence>
<dbReference type="Proteomes" id="UP000323506">
    <property type="component" value="Chromosome A01"/>
</dbReference>
<organism evidence="2 3">
    <name type="scientific">Gossypium darwinii</name>
    <name type="common">Darwin's cotton</name>
    <name type="synonym">Gossypium barbadense var. darwinii</name>
    <dbReference type="NCBI Taxonomy" id="34276"/>
    <lineage>
        <taxon>Eukaryota</taxon>
        <taxon>Viridiplantae</taxon>
        <taxon>Streptophyta</taxon>
        <taxon>Embryophyta</taxon>
        <taxon>Tracheophyta</taxon>
        <taxon>Spermatophyta</taxon>
        <taxon>Magnoliopsida</taxon>
        <taxon>eudicotyledons</taxon>
        <taxon>Gunneridae</taxon>
        <taxon>Pentapetalae</taxon>
        <taxon>rosids</taxon>
        <taxon>malvids</taxon>
        <taxon>Malvales</taxon>
        <taxon>Malvaceae</taxon>
        <taxon>Malvoideae</taxon>
        <taxon>Gossypium</taxon>
    </lineage>
</organism>